<dbReference type="HOGENOM" id="CLU_000604_86_2_6"/>
<evidence type="ECO:0000313" key="11">
    <source>
        <dbReference type="EMBL" id="ACR13556.1"/>
    </source>
</evidence>
<dbReference type="GO" id="GO:0016887">
    <property type="term" value="F:ATP hydrolysis activity"/>
    <property type="evidence" value="ECO:0007669"/>
    <property type="project" value="InterPro"/>
</dbReference>
<evidence type="ECO:0000313" key="12">
    <source>
        <dbReference type="Proteomes" id="UP000009080"/>
    </source>
</evidence>
<evidence type="ECO:0000256" key="3">
    <source>
        <dbReference type="ARBA" id="ARBA00022448"/>
    </source>
</evidence>
<evidence type="ECO:0000256" key="1">
    <source>
        <dbReference type="ARBA" id="ARBA00004417"/>
    </source>
</evidence>
<dbReference type="Gene3D" id="3.40.50.300">
    <property type="entry name" value="P-loop containing nucleotide triphosphate hydrolases"/>
    <property type="match status" value="2"/>
</dbReference>
<feature type="domain" description="ABC transporter" evidence="10">
    <location>
        <begin position="277"/>
        <end position="528"/>
    </location>
</feature>
<keyword evidence="12" id="KW-1185">Reference proteome</keyword>
<proteinExistence type="inferred from homology"/>
<dbReference type="RefSeq" id="WP_015819670.1">
    <property type="nucleotide sequence ID" value="NC_012997.1"/>
</dbReference>
<dbReference type="Pfam" id="PF08352">
    <property type="entry name" value="oligo_HPY"/>
    <property type="match status" value="2"/>
</dbReference>
<dbReference type="GO" id="GO:0015833">
    <property type="term" value="P:peptide transport"/>
    <property type="evidence" value="ECO:0007669"/>
    <property type="project" value="InterPro"/>
</dbReference>
<dbReference type="FunFam" id="3.40.50.300:FF:000016">
    <property type="entry name" value="Oligopeptide ABC transporter ATP-binding component"/>
    <property type="match status" value="2"/>
</dbReference>
<organism evidence="11 12">
    <name type="scientific">Teredinibacter turnerae (strain ATCC 39867 / T7901)</name>
    <dbReference type="NCBI Taxonomy" id="377629"/>
    <lineage>
        <taxon>Bacteria</taxon>
        <taxon>Pseudomonadati</taxon>
        <taxon>Pseudomonadota</taxon>
        <taxon>Gammaproteobacteria</taxon>
        <taxon>Cellvibrionales</taxon>
        <taxon>Cellvibrionaceae</taxon>
        <taxon>Teredinibacter</taxon>
    </lineage>
</organism>
<evidence type="ECO:0000256" key="4">
    <source>
        <dbReference type="ARBA" id="ARBA00022475"/>
    </source>
</evidence>
<sequence length="535" mass="59368">MSLLSVSNLTTNFYTREGVTNAVKNVSFELEAGKILGIVGESGSGKSVSCYSILGLIPSPPGKVESGTAVFEGKDLLKMSEKELREVRGRKISMIFQDPMTSLNPFMTIGKQLMEAYRLHFKADKKTARQKALKALQEVGIVNAENRLDAYPHEFSGGMRQRVMIAMALITEPKLLVADEPTTALDVTIQAQILELIKKLQASHNLGVIFITHDLAVISKLADDIMVMKSGEVVEKGTAQEVFTQQKHPYTQKLIAAVPDSAKPVPAQTVLNEKPLVRVESVNKTYVTHSGGMFSQKHESFKAVDNISLEIKRGEILGLVGESGSGKSTLGRSIIRLIESESDGIFIGNQQVDRLSPRQLRDARKNFQMIFQDPFASLNPRYTVYDTLAEPLLKHKIATPKNIVQKINELLDDVGLERKHIRKYPHEFSGGQRQRIAIARALAPDPQFIVADEPVSALDVTIQAQILELILNLAEKRGLTMLFISHDLAVVRYLCDRVIVMNRGKIVEQGETESLFNNPQQDYTRQLLAAIPQFA</sequence>
<keyword evidence="11" id="KW-0378">Hydrolase</keyword>
<dbReference type="SUPFAM" id="SSF52540">
    <property type="entry name" value="P-loop containing nucleoside triphosphate hydrolases"/>
    <property type="match status" value="2"/>
</dbReference>
<dbReference type="OrthoDB" id="9784450at2"/>
<dbReference type="EMBL" id="CP001614">
    <property type="protein sequence ID" value="ACR13556.1"/>
    <property type="molecule type" value="Genomic_DNA"/>
</dbReference>
<evidence type="ECO:0000256" key="7">
    <source>
        <dbReference type="ARBA" id="ARBA00023136"/>
    </source>
</evidence>
<dbReference type="EC" id="7.4.2.9" evidence="8"/>
<reference evidence="11 12" key="1">
    <citation type="journal article" date="2009" name="PLoS ONE">
        <title>The complete genome of Teredinibacter turnerae T7901: an intracellular endosymbiont of marine wood-boring bivalves (shipworms).</title>
        <authorList>
            <person name="Yang J.C."/>
            <person name="Madupu R."/>
            <person name="Durkin A.S."/>
            <person name="Ekborg N.A."/>
            <person name="Pedamallu C.S."/>
            <person name="Hostetler J.B."/>
            <person name="Radune D."/>
            <person name="Toms B.S."/>
            <person name="Henrissat B."/>
            <person name="Coutinho P.M."/>
            <person name="Schwarz S."/>
            <person name="Field L."/>
            <person name="Trindade-Silva A.E."/>
            <person name="Soares C.A.G."/>
            <person name="Elshahawi S."/>
            <person name="Hanora A."/>
            <person name="Schmidt E.W."/>
            <person name="Haygood M.G."/>
            <person name="Posfai J."/>
            <person name="Benner J."/>
            <person name="Madinger C."/>
            <person name="Nove J."/>
            <person name="Anton B."/>
            <person name="Chaudhary K."/>
            <person name="Foster J."/>
            <person name="Holman A."/>
            <person name="Kumar S."/>
            <person name="Lessard P.A."/>
            <person name="Luyten Y.A."/>
            <person name="Slatko B."/>
            <person name="Wood N."/>
            <person name="Wu B."/>
            <person name="Teplitski M."/>
            <person name="Mougous J.D."/>
            <person name="Ward N."/>
            <person name="Eisen J.A."/>
            <person name="Badger J.H."/>
            <person name="Distel D.L."/>
        </authorList>
    </citation>
    <scope>NUCLEOTIDE SEQUENCE [LARGE SCALE GENOMIC DNA]</scope>
    <source>
        <strain evidence="12">ATCC 39867 / T7901</strain>
    </source>
</reference>
<dbReference type="InterPro" id="IPR017871">
    <property type="entry name" value="ABC_transporter-like_CS"/>
</dbReference>
<evidence type="ECO:0000256" key="9">
    <source>
        <dbReference type="ARBA" id="ARBA00047356"/>
    </source>
</evidence>
<dbReference type="eggNOG" id="COG4172">
    <property type="taxonomic scope" value="Bacteria"/>
</dbReference>
<gene>
    <name evidence="11" type="ordered locus">TERTU_2101</name>
</gene>
<comment type="subcellular location">
    <subcellularLocation>
        <location evidence="1">Cell inner membrane</location>
        <topology evidence="1">Peripheral membrane protein</topology>
    </subcellularLocation>
</comment>
<evidence type="ECO:0000259" key="10">
    <source>
        <dbReference type="PROSITE" id="PS50893"/>
    </source>
</evidence>
<dbReference type="NCBIfam" id="NF007739">
    <property type="entry name" value="PRK10419.1"/>
    <property type="match status" value="2"/>
</dbReference>
<dbReference type="AlphaFoldDB" id="C5BJ97"/>
<keyword evidence="7" id="KW-0472">Membrane</keyword>
<dbReference type="InterPro" id="IPR003439">
    <property type="entry name" value="ABC_transporter-like_ATP-bd"/>
</dbReference>
<dbReference type="PANTHER" id="PTHR43297">
    <property type="entry name" value="OLIGOPEPTIDE TRANSPORT ATP-BINDING PROTEIN APPD"/>
    <property type="match status" value="1"/>
</dbReference>
<name>C5BJ97_TERTT</name>
<dbReference type="CDD" id="cd03257">
    <property type="entry name" value="ABC_NikE_OppD_transporters"/>
    <property type="match status" value="2"/>
</dbReference>
<keyword evidence="4" id="KW-1003">Cell membrane</keyword>
<dbReference type="SMART" id="SM00382">
    <property type="entry name" value="AAA"/>
    <property type="match status" value="2"/>
</dbReference>
<dbReference type="STRING" id="377629.TERTU_2101"/>
<dbReference type="InterPro" id="IPR013563">
    <property type="entry name" value="Oligopep_ABC_C"/>
</dbReference>
<dbReference type="GO" id="GO:0005886">
    <property type="term" value="C:plasma membrane"/>
    <property type="evidence" value="ECO:0007669"/>
    <property type="project" value="UniProtKB-SubCell"/>
</dbReference>
<feature type="domain" description="ABC transporter" evidence="10">
    <location>
        <begin position="4"/>
        <end position="255"/>
    </location>
</feature>
<dbReference type="Pfam" id="PF00005">
    <property type="entry name" value="ABC_tran"/>
    <property type="match status" value="2"/>
</dbReference>
<dbReference type="InterPro" id="IPR003593">
    <property type="entry name" value="AAA+_ATPase"/>
</dbReference>
<dbReference type="PROSITE" id="PS00211">
    <property type="entry name" value="ABC_TRANSPORTER_1"/>
    <property type="match status" value="2"/>
</dbReference>
<evidence type="ECO:0000256" key="2">
    <source>
        <dbReference type="ARBA" id="ARBA00005417"/>
    </source>
</evidence>
<keyword evidence="3" id="KW-0813">Transport</keyword>
<comment type="similarity">
    <text evidence="2">Belongs to the ABC transporter superfamily.</text>
</comment>
<dbReference type="GO" id="GO:0005524">
    <property type="term" value="F:ATP binding"/>
    <property type="evidence" value="ECO:0007669"/>
    <property type="project" value="UniProtKB-KW"/>
</dbReference>
<dbReference type="PROSITE" id="PS50893">
    <property type="entry name" value="ABC_TRANSPORTER_2"/>
    <property type="match status" value="2"/>
</dbReference>
<dbReference type="InterPro" id="IPR050388">
    <property type="entry name" value="ABC_Ni/Peptide_Import"/>
</dbReference>
<evidence type="ECO:0000256" key="6">
    <source>
        <dbReference type="ARBA" id="ARBA00022840"/>
    </source>
</evidence>
<evidence type="ECO:0000256" key="8">
    <source>
        <dbReference type="ARBA" id="ARBA00038852"/>
    </source>
</evidence>
<keyword evidence="5" id="KW-0547">Nucleotide-binding</keyword>
<dbReference type="NCBIfam" id="NF008453">
    <property type="entry name" value="PRK11308.1"/>
    <property type="match status" value="2"/>
</dbReference>
<comment type="catalytic activity">
    <reaction evidence="9">
        <text>a dipeptide(out) + ATP + H2O = a dipeptide(in) + ADP + phosphate + H(+)</text>
        <dbReference type="Rhea" id="RHEA:23120"/>
        <dbReference type="ChEBI" id="CHEBI:15377"/>
        <dbReference type="ChEBI" id="CHEBI:15378"/>
        <dbReference type="ChEBI" id="CHEBI:30616"/>
        <dbReference type="ChEBI" id="CHEBI:43474"/>
        <dbReference type="ChEBI" id="CHEBI:90799"/>
        <dbReference type="ChEBI" id="CHEBI:456216"/>
        <dbReference type="EC" id="7.4.2.9"/>
    </reaction>
</comment>
<dbReference type="GO" id="GO:0055085">
    <property type="term" value="P:transmembrane transport"/>
    <property type="evidence" value="ECO:0007669"/>
    <property type="project" value="UniProtKB-ARBA"/>
</dbReference>
<dbReference type="InterPro" id="IPR027417">
    <property type="entry name" value="P-loop_NTPase"/>
</dbReference>
<dbReference type="PANTHER" id="PTHR43297:SF2">
    <property type="entry name" value="DIPEPTIDE TRANSPORT ATP-BINDING PROTEIN DPPD"/>
    <property type="match status" value="1"/>
</dbReference>
<protein>
    <recommendedName>
        <fullName evidence="8">ABC-type dipeptide transporter</fullName>
        <ecNumber evidence="8">7.4.2.9</ecNumber>
    </recommendedName>
</protein>
<accession>C5BJ97</accession>
<evidence type="ECO:0000256" key="5">
    <source>
        <dbReference type="ARBA" id="ARBA00022741"/>
    </source>
</evidence>
<dbReference type="Proteomes" id="UP000009080">
    <property type="component" value="Chromosome"/>
</dbReference>
<dbReference type="KEGG" id="ttu:TERTU_2101"/>
<keyword evidence="6 11" id="KW-0067">ATP-binding</keyword>